<dbReference type="Gene3D" id="3.30.70.20">
    <property type="match status" value="1"/>
</dbReference>
<keyword evidence="4" id="KW-0813">Transport</keyword>
<dbReference type="Proteomes" id="UP000179129">
    <property type="component" value="Unassembled WGS sequence"/>
</dbReference>
<evidence type="ECO:0000256" key="7">
    <source>
        <dbReference type="ARBA" id="ARBA00023004"/>
    </source>
</evidence>
<reference evidence="11 12" key="1">
    <citation type="journal article" date="2016" name="Nat. Commun.">
        <title>Thousands of microbial genomes shed light on interconnected biogeochemical processes in an aquifer system.</title>
        <authorList>
            <person name="Anantharaman K."/>
            <person name="Brown C.T."/>
            <person name="Hug L.A."/>
            <person name="Sharon I."/>
            <person name="Castelle C.J."/>
            <person name="Probst A.J."/>
            <person name="Thomas B.C."/>
            <person name="Singh A."/>
            <person name="Wilkins M.J."/>
            <person name="Karaoz U."/>
            <person name="Brodie E.L."/>
            <person name="Williams K.H."/>
            <person name="Hubbard S.S."/>
            <person name="Banfield J.F."/>
        </authorList>
    </citation>
    <scope>NUCLEOTIDE SEQUENCE [LARGE SCALE GENOMIC DNA]</scope>
</reference>
<dbReference type="InterPro" id="IPR007859">
    <property type="entry name" value="ETF-QO/FixX_C"/>
</dbReference>
<keyword evidence="8" id="KW-0411">Iron-sulfur</keyword>
<evidence type="ECO:0000256" key="5">
    <source>
        <dbReference type="ARBA" id="ARBA00022723"/>
    </source>
</evidence>
<dbReference type="InterPro" id="IPR017896">
    <property type="entry name" value="4Fe4S_Fe-S-bd"/>
</dbReference>
<evidence type="ECO:0000256" key="3">
    <source>
        <dbReference type="ARBA" id="ARBA00020378"/>
    </source>
</evidence>
<dbReference type="EMBL" id="MFIX01000083">
    <property type="protein sequence ID" value="OGG05176.1"/>
    <property type="molecule type" value="Genomic_DNA"/>
</dbReference>
<evidence type="ECO:0000256" key="2">
    <source>
        <dbReference type="ARBA" id="ARBA00009192"/>
    </source>
</evidence>
<dbReference type="PIRSF" id="PIRSF036548">
    <property type="entry name" value="Fdx_FixX"/>
    <property type="match status" value="1"/>
</dbReference>
<sequence length="97" mass="10878">MLAPTPVLSLDDKLGLVKRKIDKKSHIEVNQEGFRTCPDQPILFICPAKVYEKHPDNGDCIVNFENCLECGTCQVVCRAYVKWDNPQGGFGVSYQFG</sequence>
<comment type="similarity">
    <text evidence="2">To ferredoxins from P.putida and C.tartarivorum, ferredoxin I from A.vinelandii, ferredoxin II from D.desulfuricans.</text>
</comment>
<dbReference type="PROSITE" id="PS51379">
    <property type="entry name" value="4FE4S_FER_2"/>
    <property type="match status" value="1"/>
</dbReference>
<accession>A0A1F5YYG2</accession>
<dbReference type="PANTHER" id="PTHR43082:SF3">
    <property type="entry name" value="FERREDOXIN-LIKE PROTEIN YDIT"/>
    <property type="match status" value="1"/>
</dbReference>
<dbReference type="Pfam" id="PF05187">
    <property type="entry name" value="Fer4_ETF_QO"/>
    <property type="match status" value="1"/>
</dbReference>
<evidence type="ECO:0000256" key="9">
    <source>
        <dbReference type="ARBA" id="ARBA00023231"/>
    </source>
</evidence>
<keyword evidence="6" id="KW-0249">Electron transport</keyword>
<keyword evidence="7" id="KW-0408">Iron</keyword>
<dbReference type="InterPro" id="IPR012206">
    <property type="entry name" value="Fd_FixX"/>
</dbReference>
<comment type="function">
    <text evidence="1">Could be a 3Fe-4S cluster-containing protein.</text>
</comment>
<dbReference type="GO" id="GO:0051536">
    <property type="term" value="F:iron-sulfur cluster binding"/>
    <property type="evidence" value="ECO:0007669"/>
    <property type="project" value="UniProtKB-KW"/>
</dbReference>
<evidence type="ECO:0000313" key="12">
    <source>
        <dbReference type="Proteomes" id="UP000179129"/>
    </source>
</evidence>
<gene>
    <name evidence="11" type="ORF">A3F83_08485</name>
</gene>
<feature type="domain" description="4Fe-4S ferredoxin-type" evidence="10">
    <location>
        <begin position="58"/>
        <end position="86"/>
    </location>
</feature>
<dbReference type="AlphaFoldDB" id="A0A1F5YYG2"/>
<evidence type="ECO:0000256" key="4">
    <source>
        <dbReference type="ARBA" id="ARBA00022448"/>
    </source>
</evidence>
<evidence type="ECO:0000313" key="11">
    <source>
        <dbReference type="EMBL" id="OGG05176.1"/>
    </source>
</evidence>
<evidence type="ECO:0000256" key="8">
    <source>
        <dbReference type="ARBA" id="ARBA00023014"/>
    </source>
</evidence>
<keyword evidence="5" id="KW-0479">Metal-binding</keyword>
<evidence type="ECO:0000259" key="10">
    <source>
        <dbReference type="PROSITE" id="PS51379"/>
    </source>
</evidence>
<evidence type="ECO:0000256" key="6">
    <source>
        <dbReference type="ARBA" id="ARBA00022982"/>
    </source>
</evidence>
<keyword evidence="9" id="KW-0535">Nitrogen fixation</keyword>
<comment type="caution">
    <text evidence="11">The sequence shown here is derived from an EMBL/GenBank/DDBJ whole genome shotgun (WGS) entry which is preliminary data.</text>
</comment>
<dbReference type="PANTHER" id="PTHR43082">
    <property type="entry name" value="FERREDOXIN-LIKE"/>
    <property type="match status" value="1"/>
</dbReference>
<dbReference type="STRING" id="1817867.A3F83_08485"/>
<dbReference type="SUPFAM" id="SSF54862">
    <property type="entry name" value="4Fe-4S ferredoxins"/>
    <property type="match status" value="1"/>
</dbReference>
<proteinExistence type="predicted"/>
<evidence type="ECO:0000256" key="1">
    <source>
        <dbReference type="ARBA" id="ARBA00003208"/>
    </source>
</evidence>
<protein>
    <recommendedName>
        <fullName evidence="3">Ferredoxin-like protein</fullName>
    </recommendedName>
</protein>
<dbReference type="GO" id="GO:0005506">
    <property type="term" value="F:iron ion binding"/>
    <property type="evidence" value="ECO:0007669"/>
    <property type="project" value="InterPro"/>
</dbReference>
<organism evidence="11 12">
    <name type="scientific">Candidatus Glassbacteria bacterium RIFCSPLOWO2_12_FULL_58_11</name>
    <dbReference type="NCBI Taxonomy" id="1817867"/>
    <lineage>
        <taxon>Bacteria</taxon>
        <taxon>Candidatus Glassiibacteriota</taxon>
    </lineage>
</organism>
<name>A0A1F5YYG2_9BACT</name>